<evidence type="ECO:0000313" key="2">
    <source>
        <dbReference type="Proteomes" id="UP000245202"/>
    </source>
</evidence>
<organism evidence="1 2">
    <name type="scientific">Paenibacillus agaridevorans</name>
    <dbReference type="NCBI Taxonomy" id="171404"/>
    <lineage>
        <taxon>Bacteria</taxon>
        <taxon>Bacillati</taxon>
        <taxon>Bacillota</taxon>
        <taxon>Bacilli</taxon>
        <taxon>Bacillales</taxon>
        <taxon>Paenibacillaceae</taxon>
        <taxon>Paenibacillus</taxon>
    </lineage>
</organism>
<comment type="caution">
    <text evidence="1">The sequence shown here is derived from an EMBL/GenBank/DDBJ whole genome shotgun (WGS) entry which is preliminary data.</text>
</comment>
<proteinExistence type="predicted"/>
<dbReference type="PANTHER" id="PTHR43649">
    <property type="entry name" value="ARABINOSE-BINDING PROTEIN-RELATED"/>
    <property type="match status" value="1"/>
</dbReference>
<keyword evidence="2" id="KW-1185">Reference proteome</keyword>
<dbReference type="RefSeq" id="WP_108991390.1">
    <property type="nucleotide sequence ID" value="NZ_BDQX01000036.1"/>
</dbReference>
<dbReference type="InterPro" id="IPR006059">
    <property type="entry name" value="SBP"/>
</dbReference>
<gene>
    <name evidence="1" type="ORF">PAT3040_00453</name>
</gene>
<dbReference type="AlphaFoldDB" id="A0A2R5EIQ8"/>
<dbReference type="PROSITE" id="PS51257">
    <property type="entry name" value="PROKAR_LIPOPROTEIN"/>
    <property type="match status" value="1"/>
</dbReference>
<dbReference type="Gene3D" id="3.40.190.10">
    <property type="entry name" value="Periplasmic binding protein-like II"/>
    <property type="match status" value="1"/>
</dbReference>
<sequence>MRMNKSGPNYRNGVWITALLILLVILASCKQESTEQGNTGMELVEPVTIRVWGGTPAQSGPNEVIANWRKVNPHVNIEYVQFENNESGNEKLETAIYSGREIDVVIGYDPQLLNKRILSGMLEPLNSYLSKDGINLTKEFQAEIHEHNGSVYYIPASRSVEGILINKDMLDALGESVPSADWTWKDFVDLAERLTTGEGENKVYGVASNGELTKMMAHSYFGANCCYNDKGESNFGHPIWTEILRLQSRMHNEDRSIYPIEEQLHTRMSPDQQFLSGKAAMVWGVYLIRSVQNPGLNAKPITATVAPTPRMSQDSPGYNGFGSMDYVSINAKSKHKQEAWEFLKWYVREGFGAMSDHGRFPLWNGVNADKIIENYFSKASDRFDTATFQQFYSRKYQFYFPDVQQSVRKDMKDILSEEVKKMLFAEQSLEDTLSVLKKRASEAASNP</sequence>
<accession>A0A2R5EIQ8</accession>
<dbReference type="Proteomes" id="UP000245202">
    <property type="component" value="Unassembled WGS sequence"/>
</dbReference>
<dbReference type="SUPFAM" id="SSF53850">
    <property type="entry name" value="Periplasmic binding protein-like II"/>
    <property type="match status" value="1"/>
</dbReference>
<dbReference type="Pfam" id="PF01547">
    <property type="entry name" value="SBP_bac_1"/>
    <property type="match status" value="1"/>
</dbReference>
<dbReference type="InterPro" id="IPR050490">
    <property type="entry name" value="Bact_solute-bd_prot1"/>
</dbReference>
<name>A0A2R5EIQ8_9BACL</name>
<dbReference type="PANTHER" id="PTHR43649:SF12">
    <property type="entry name" value="DIACETYLCHITOBIOSE BINDING PROTEIN DASA"/>
    <property type="match status" value="1"/>
</dbReference>
<evidence type="ECO:0008006" key="3">
    <source>
        <dbReference type="Google" id="ProtNLM"/>
    </source>
</evidence>
<evidence type="ECO:0000313" key="1">
    <source>
        <dbReference type="EMBL" id="GBG05965.1"/>
    </source>
</evidence>
<protein>
    <recommendedName>
        <fullName evidence="3">ABC transporter substrate-binding protein</fullName>
    </recommendedName>
</protein>
<dbReference type="EMBL" id="BDQX01000036">
    <property type="protein sequence ID" value="GBG05965.1"/>
    <property type="molecule type" value="Genomic_DNA"/>
</dbReference>
<reference evidence="1 2" key="1">
    <citation type="submission" date="2017-08" db="EMBL/GenBank/DDBJ databases">
        <title>Substantial Increase in Enzyme Production by Combined Drug-Resistance Mutations in Paenibacillus agaridevorans.</title>
        <authorList>
            <person name="Tanaka Y."/>
            <person name="Funane K."/>
            <person name="Hosaka T."/>
            <person name="Shiwa Y."/>
            <person name="Fujita N."/>
            <person name="Miyazaki T."/>
            <person name="Yoshikawa H."/>
            <person name="Murakami K."/>
            <person name="Kasahara K."/>
            <person name="Inaoka T."/>
            <person name="Hiraga Y."/>
            <person name="Ochi K."/>
        </authorList>
    </citation>
    <scope>NUCLEOTIDE SEQUENCE [LARGE SCALE GENOMIC DNA]</scope>
    <source>
        <strain evidence="1 2">T-3040</strain>
    </source>
</reference>